<proteinExistence type="predicted"/>
<dbReference type="Pfam" id="PF11959">
    <property type="entry name" value="DUF3473"/>
    <property type="match status" value="1"/>
</dbReference>
<comment type="caution">
    <text evidence="2">The sequence shown here is derived from an EMBL/GenBank/DDBJ whole genome shotgun (WGS) entry which is preliminary data.</text>
</comment>
<evidence type="ECO:0000313" key="2">
    <source>
        <dbReference type="EMBL" id="RDH44906.1"/>
    </source>
</evidence>
<sequence length="296" mass="34244">MSQPTTVDDPNKQSGYITNAMSVDVEDYFQVAAFENNIKREDWDSLPVRVEHNTQRILSLFAEYNIKATFFTLGWVAERYPGLVKEIVAQGHELASHGYGHQRATTQTPEVFKEDICKAKQLLEDISGVEVKGYRAPSYSIDHSNPWAHDELLAAGHSYSSSVYPVKHDLYGIPDAPRFPYRCENGLLEIPITTVKIRNKNIPFGGGGYFRFFPYWLSKWGINRVNQQDKAPAIFYFHPWEIDPGQPRQEGISFKSRFRHYLNLETMEKRLRSLVQDFKWHTMESVFLHHSTNPNQ</sequence>
<dbReference type="InterPro" id="IPR045235">
    <property type="entry name" value="PuuE_HpPgdA-like"/>
</dbReference>
<dbReference type="PANTHER" id="PTHR47561:SF1">
    <property type="entry name" value="POLYSACCHARIDE DEACETYLASE FAMILY PROTEIN (AFU_ORTHOLOGUE AFUA_6G05030)"/>
    <property type="match status" value="1"/>
</dbReference>
<dbReference type="PROSITE" id="PS51677">
    <property type="entry name" value="NODB"/>
    <property type="match status" value="1"/>
</dbReference>
<organism evidence="2 3">
    <name type="scientific">Zooshikella ganghwensis</name>
    <dbReference type="NCBI Taxonomy" id="202772"/>
    <lineage>
        <taxon>Bacteria</taxon>
        <taxon>Pseudomonadati</taxon>
        <taxon>Pseudomonadota</taxon>
        <taxon>Gammaproteobacteria</taxon>
        <taxon>Oceanospirillales</taxon>
        <taxon>Zooshikellaceae</taxon>
        <taxon>Zooshikella</taxon>
    </lineage>
</organism>
<protein>
    <submittedName>
        <fullName evidence="2">DUF3473 domain-containing protein</fullName>
    </submittedName>
</protein>
<dbReference type="RefSeq" id="WP_094787961.1">
    <property type="nucleotide sequence ID" value="NZ_NDXW01000001.1"/>
</dbReference>
<reference evidence="2 3" key="1">
    <citation type="submission" date="2017-04" db="EMBL/GenBank/DDBJ databases">
        <title>Draft genome sequence of Zooshikella ganghwensis VG4 isolated from Red Sea sediments.</title>
        <authorList>
            <person name="Rehman Z."/>
            <person name="Alam I."/>
            <person name="Kamau A."/>
            <person name="Bajic V."/>
            <person name="Leiknes T."/>
        </authorList>
    </citation>
    <scope>NUCLEOTIDE SEQUENCE [LARGE SCALE GENOMIC DNA]</scope>
    <source>
        <strain evidence="2 3">VG4</strain>
    </source>
</reference>
<dbReference type="NCBIfam" id="TIGR03006">
    <property type="entry name" value="pepcterm_polyde"/>
    <property type="match status" value="1"/>
</dbReference>
<keyword evidence="3" id="KW-1185">Reference proteome</keyword>
<dbReference type="GO" id="GO:0005975">
    <property type="term" value="P:carbohydrate metabolic process"/>
    <property type="evidence" value="ECO:0007669"/>
    <property type="project" value="InterPro"/>
</dbReference>
<dbReference type="GO" id="GO:0016810">
    <property type="term" value="F:hydrolase activity, acting on carbon-nitrogen (but not peptide) bonds"/>
    <property type="evidence" value="ECO:0007669"/>
    <property type="project" value="InterPro"/>
</dbReference>
<dbReference type="AlphaFoldDB" id="A0A4P9VPM6"/>
<dbReference type="Proteomes" id="UP000257039">
    <property type="component" value="Unassembled WGS sequence"/>
</dbReference>
<dbReference type="PANTHER" id="PTHR47561">
    <property type="entry name" value="POLYSACCHARIDE DEACETYLASE FAMILY PROTEIN (AFU_ORTHOLOGUE AFUA_6G05030)"/>
    <property type="match status" value="1"/>
</dbReference>
<evidence type="ECO:0000259" key="1">
    <source>
        <dbReference type="PROSITE" id="PS51677"/>
    </source>
</evidence>
<dbReference type="InterPro" id="IPR014344">
    <property type="entry name" value="XrtA_polysacc_deacetyl"/>
</dbReference>
<dbReference type="EMBL" id="NDXW01000001">
    <property type="protein sequence ID" value="RDH44906.1"/>
    <property type="molecule type" value="Genomic_DNA"/>
</dbReference>
<gene>
    <name evidence="2" type="ORF">B9G39_16510</name>
</gene>
<name>A0A4P9VPM6_9GAMM</name>
<dbReference type="Gene3D" id="3.20.20.370">
    <property type="entry name" value="Glycoside hydrolase/deacetylase"/>
    <property type="match status" value="1"/>
</dbReference>
<dbReference type="SUPFAM" id="SSF88713">
    <property type="entry name" value="Glycoside hydrolase/deacetylase"/>
    <property type="match status" value="1"/>
</dbReference>
<accession>A0A4P9VPM6</accession>
<feature type="domain" description="NodB homology" evidence="1">
    <location>
        <begin position="40"/>
        <end position="296"/>
    </location>
</feature>
<dbReference type="Pfam" id="PF01522">
    <property type="entry name" value="Polysacc_deac_1"/>
    <property type="match status" value="1"/>
</dbReference>
<dbReference type="InterPro" id="IPR002509">
    <property type="entry name" value="NODB_dom"/>
</dbReference>
<evidence type="ECO:0000313" key="3">
    <source>
        <dbReference type="Proteomes" id="UP000257039"/>
    </source>
</evidence>
<dbReference type="InterPro" id="IPR011330">
    <property type="entry name" value="Glyco_hydro/deAcase_b/a-brl"/>
</dbReference>
<dbReference type="CDD" id="cd10941">
    <property type="entry name" value="CE4_PuuE_HpPgdA_like_2"/>
    <property type="match status" value="1"/>
</dbReference>
<dbReference type="InterPro" id="IPR022560">
    <property type="entry name" value="DUF3473"/>
</dbReference>